<reference evidence="7" key="1">
    <citation type="journal article" date="2020" name="Fungal Divers.">
        <title>Resolving the Mortierellaceae phylogeny through synthesis of multi-gene phylogenetics and phylogenomics.</title>
        <authorList>
            <person name="Vandepol N."/>
            <person name="Liber J."/>
            <person name="Desiro A."/>
            <person name="Na H."/>
            <person name="Kennedy M."/>
            <person name="Barry K."/>
            <person name="Grigoriev I.V."/>
            <person name="Miller A.N."/>
            <person name="O'Donnell K."/>
            <person name="Stajich J.E."/>
            <person name="Bonito G."/>
        </authorList>
    </citation>
    <scope>NUCLEOTIDE SEQUENCE</scope>
    <source>
        <strain evidence="7">NVP60</strain>
    </source>
</reference>
<sequence length="314" mass="35586">MSESLSEQLEEYPLSPKAPRAHKYGDVAPSTPRKKKALEDTGKANRIQEMQNCEGYFEIPLDTLPTPQELLDCPPPTYFDILAKIPIAKSPRADSVFGHLYKSIGNSFIHCQAKGPNGETCNQVYASKANPRTKRDHLDKAHPGMREAVNIFRDAQAYVQRIPLKATTTDDDEDDDEGKRCEQHVFEDLLLRLICEKGVAMNVIQDPVFLDIIKYINPDMNIPCHGSLWNRLNTNTTNDKLKLKALLHQHATKGSITADSWTSIDKRKILGVTFHYLTPSMTMSRMVLGMEEIHEAKQTWDVLLKYLSKCYSLL</sequence>
<organism evidence="7 8">
    <name type="scientific">Linnemannia gamsii</name>
    <dbReference type="NCBI Taxonomy" id="64522"/>
    <lineage>
        <taxon>Eukaryota</taxon>
        <taxon>Fungi</taxon>
        <taxon>Fungi incertae sedis</taxon>
        <taxon>Mucoromycota</taxon>
        <taxon>Mortierellomycotina</taxon>
        <taxon>Mortierellomycetes</taxon>
        <taxon>Mortierellales</taxon>
        <taxon>Mortierellaceae</taxon>
        <taxon>Linnemannia</taxon>
    </lineage>
</organism>
<name>A0A9P6UGD6_9FUNG</name>
<dbReference type="InterPro" id="IPR052035">
    <property type="entry name" value="ZnF_BED_domain_contain"/>
</dbReference>
<gene>
    <name evidence="7" type="ORF">BGZ97_005496</name>
</gene>
<dbReference type="Proteomes" id="UP000823405">
    <property type="component" value="Unassembled WGS sequence"/>
</dbReference>
<comment type="subcellular location">
    <subcellularLocation>
        <location evidence="1">Nucleus</location>
    </subcellularLocation>
</comment>
<dbReference type="EMBL" id="JAAAIN010002472">
    <property type="protein sequence ID" value="KAG0292844.1"/>
    <property type="molecule type" value="Genomic_DNA"/>
</dbReference>
<evidence type="ECO:0000313" key="7">
    <source>
        <dbReference type="EMBL" id="KAG0292844.1"/>
    </source>
</evidence>
<evidence type="ECO:0000256" key="5">
    <source>
        <dbReference type="ARBA" id="ARBA00023242"/>
    </source>
</evidence>
<keyword evidence="2" id="KW-0479">Metal-binding</keyword>
<keyword evidence="4" id="KW-0862">Zinc</keyword>
<evidence type="ECO:0000256" key="6">
    <source>
        <dbReference type="SAM" id="MobiDB-lite"/>
    </source>
</evidence>
<dbReference type="GO" id="GO:0005634">
    <property type="term" value="C:nucleus"/>
    <property type="evidence" value="ECO:0007669"/>
    <property type="project" value="UniProtKB-SubCell"/>
</dbReference>
<keyword evidence="8" id="KW-1185">Reference proteome</keyword>
<dbReference type="OrthoDB" id="2447903at2759"/>
<keyword evidence="3" id="KW-0863">Zinc-finger</keyword>
<evidence type="ECO:0000256" key="3">
    <source>
        <dbReference type="ARBA" id="ARBA00022771"/>
    </source>
</evidence>
<protein>
    <submittedName>
        <fullName evidence="7">Uncharacterized protein</fullName>
    </submittedName>
</protein>
<feature type="region of interest" description="Disordered" evidence="6">
    <location>
        <begin position="1"/>
        <end position="43"/>
    </location>
</feature>
<evidence type="ECO:0000256" key="2">
    <source>
        <dbReference type="ARBA" id="ARBA00022723"/>
    </source>
</evidence>
<evidence type="ECO:0000256" key="1">
    <source>
        <dbReference type="ARBA" id="ARBA00004123"/>
    </source>
</evidence>
<comment type="caution">
    <text evidence="7">The sequence shown here is derived from an EMBL/GenBank/DDBJ whole genome shotgun (WGS) entry which is preliminary data.</text>
</comment>
<evidence type="ECO:0000256" key="4">
    <source>
        <dbReference type="ARBA" id="ARBA00022833"/>
    </source>
</evidence>
<dbReference type="PANTHER" id="PTHR46481:SF10">
    <property type="entry name" value="ZINC FINGER BED DOMAIN-CONTAINING PROTEIN 39"/>
    <property type="match status" value="1"/>
</dbReference>
<dbReference type="AlphaFoldDB" id="A0A9P6UGD6"/>
<proteinExistence type="predicted"/>
<dbReference type="GO" id="GO:0008270">
    <property type="term" value="F:zinc ion binding"/>
    <property type="evidence" value="ECO:0007669"/>
    <property type="project" value="UniProtKB-KW"/>
</dbReference>
<keyword evidence="5" id="KW-0539">Nucleus</keyword>
<evidence type="ECO:0000313" key="8">
    <source>
        <dbReference type="Proteomes" id="UP000823405"/>
    </source>
</evidence>
<accession>A0A9P6UGD6</accession>
<dbReference type="PANTHER" id="PTHR46481">
    <property type="entry name" value="ZINC FINGER BED DOMAIN-CONTAINING PROTEIN 4"/>
    <property type="match status" value="1"/>
</dbReference>